<feature type="domain" description="Rhodopsin" evidence="8">
    <location>
        <begin position="41"/>
        <end position="277"/>
    </location>
</feature>
<keyword evidence="2 7" id="KW-0812">Transmembrane</keyword>
<comment type="caution">
    <text evidence="9">The sequence shown here is derived from an EMBL/GenBank/DDBJ whole genome shotgun (WGS) entry which is preliminary data.</text>
</comment>
<feature type="transmembrane region" description="Helical" evidence="7">
    <location>
        <begin position="100"/>
        <end position="122"/>
    </location>
</feature>
<evidence type="ECO:0000313" key="10">
    <source>
        <dbReference type="Proteomes" id="UP000233524"/>
    </source>
</evidence>
<keyword evidence="10" id="KW-1185">Reference proteome</keyword>
<evidence type="ECO:0000256" key="1">
    <source>
        <dbReference type="ARBA" id="ARBA00004141"/>
    </source>
</evidence>
<dbReference type="GO" id="GO:0016020">
    <property type="term" value="C:membrane"/>
    <property type="evidence" value="ECO:0007669"/>
    <property type="project" value="UniProtKB-SubCell"/>
</dbReference>
<dbReference type="VEuPathDB" id="FungiDB:jhhlp_000391"/>
<evidence type="ECO:0000256" key="7">
    <source>
        <dbReference type="SAM" id="Phobius"/>
    </source>
</evidence>
<gene>
    <name evidence="9" type="ORF">jhhlp_000391</name>
</gene>
<feature type="transmembrane region" description="Helical" evidence="7">
    <location>
        <begin position="20"/>
        <end position="45"/>
    </location>
</feature>
<dbReference type="STRING" id="41688.A0A2N3NKU2"/>
<proteinExistence type="inferred from homology"/>
<evidence type="ECO:0000256" key="4">
    <source>
        <dbReference type="ARBA" id="ARBA00023136"/>
    </source>
</evidence>
<organism evidence="9 10">
    <name type="scientific">Lomentospora prolificans</name>
    <dbReference type="NCBI Taxonomy" id="41688"/>
    <lineage>
        <taxon>Eukaryota</taxon>
        <taxon>Fungi</taxon>
        <taxon>Dikarya</taxon>
        <taxon>Ascomycota</taxon>
        <taxon>Pezizomycotina</taxon>
        <taxon>Sordariomycetes</taxon>
        <taxon>Hypocreomycetidae</taxon>
        <taxon>Microascales</taxon>
        <taxon>Microascaceae</taxon>
        <taxon>Lomentospora</taxon>
    </lineage>
</organism>
<feature type="transmembrane region" description="Helical" evidence="7">
    <location>
        <begin position="134"/>
        <end position="165"/>
    </location>
</feature>
<dbReference type="InterPro" id="IPR052337">
    <property type="entry name" value="SAT4-like"/>
</dbReference>
<dbReference type="EMBL" id="NLAX01000002">
    <property type="protein sequence ID" value="PKS13050.1"/>
    <property type="molecule type" value="Genomic_DNA"/>
</dbReference>
<accession>A0A2N3NKU2</accession>
<reference evidence="9 10" key="1">
    <citation type="journal article" date="2017" name="G3 (Bethesda)">
        <title>First Draft Genome Sequence of the Pathogenic Fungus Lomentospora prolificans (Formerly Scedosporium prolificans).</title>
        <authorList>
            <person name="Luo R."/>
            <person name="Zimin A."/>
            <person name="Workman R."/>
            <person name="Fan Y."/>
            <person name="Pertea G."/>
            <person name="Grossman N."/>
            <person name="Wear M.P."/>
            <person name="Jia B."/>
            <person name="Miller H."/>
            <person name="Casadevall A."/>
            <person name="Timp W."/>
            <person name="Zhang S.X."/>
            <person name="Salzberg S.L."/>
        </authorList>
    </citation>
    <scope>NUCLEOTIDE SEQUENCE [LARGE SCALE GENOMIC DNA]</scope>
    <source>
        <strain evidence="9 10">JHH-5317</strain>
    </source>
</reference>
<comment type="subcellular location">
    <subcellularLocation>
        <location evidence="1">Membrane</location>
        <topology evidence="1">Multi-pass membrane protein</topology>
    </subcellularLocation>
</comment>
<comment type="similarity">
    <text evidence="5">Belongs to the SAT4 family.</text>
</comment>
<dbReference type="PANTHER" id="PTHR33048">
    <property type="entry name" value="PTH11-LIKE INTEGRAL MEMBRANE PROTEIN (AFU_ORTHOLOGUE AFUA_5G11245)"/>
    <property type="match status" value="1"/>
</dbReference>
<dbReference type="AlphaFoldDB" id="A0A2N3NKU2"/>
<evidence type="ECO:0000313" key="9">
    <source>
        <dbReference type="EMBL" id="PKS13050.1"/>
    </source>
</evidence>
<dbReference type="InParanoid" id="A0A2N3NKU2"/>
<dbReference type="OrthoDB" id="3648173at2759"/>
<evidence type="ECO:0000259" key="8">
    <source>
        <dbReference type="Pfam" id="PF20684"/>
    </source>
</evidence>
<evidence type="ECO:0000256" key="5">
    <source>
        <dbReference type="ARBA" id="ARBA00038359"/>
    </source>
</evidence>
<feature type="transmembrane region" description="Helical" evidence="7">
    <location>
        <begin position="57"/>
        <end position="80"/>
    </location>
</feature>
<feature type="transmembrane region" description="Helical" evidence="7">
    <location>
        <begin position="213"/>
        <end position="233"/>
    </location>
</feature>
<keyword evidence="3 7" id="KW-1133">Transmembrane helix</keyword>
<feature type="region of interest" description="Disordered" evidence="6">
    <location>
        <begin position="287"/>
        <end position="310"/>
    </location>
</feature>
<dbReference type="Pfam" id="PF20684">
    <property type="entry name" value="Fung_rhodopsin"/>
    <property type="match status" value="1"/>
</dbReference>
<evidence type="ECO:0000256" key="3">
    <source>
        <dbReference type="ARBA" id="ARBA00022989"/>
    </source>
</evidence>
<feature type="transmembrane region" description="Helical" evidence="7">
    <location>
        <begin position="177"/>
        <end position="201"/>
    </location>
</feature>
<name>A0A2N3NKU2_9PEZI</name>
<evidence type="ECO:0000256" key="2">
    <source>
        <dbReference type="ARBA" id="ARBA00022692"/>
    </source>
</evidence>
<dbReference type="PANTHER" id="PTHR33048:SF47">
    <property type="entry name" value="INTEGRAL MEMBRANE PROTEIN-RELATED"/>
    <property type="match status" value="1"/>
</dbReference>
<evidence type="ECO:0000256" key="6">
    <source>
        <dbReference type="SAM" id="MobiDB-lite"/>
    </source>
</evidence>
<protein>
    <recommendedName>
        <fullName evidence="8">Rhodopsin domain-containing protein</fullName>
    </recommendedName>
</protein>
<sequence length="398" mass="43826">MSSSNLPVKGQYPELDAETRVPILVGTSIAFALASFIAVLLRLYTRFFIVCAVGWDDFTIAFAQILSVGVSVITILQAKYALGVHVWMTTEEGNMNQLKALFAGMVIYNLSQIVTKISFLLQYRRIFAEGRTRVVCLILLIFLATWGVTQEVLVGMSCVPVAVFIPSQQDKCIDALTVWYLTSIMNIVTDFMVFTTPMPAVRKLKLRTKQKMMVISIFGLGFFACVISIVRLFTLRSAINTVDPTWDNVPTSYLTVVELNCGILCACLPTLRPLLRKLLPSLFPTSKDAPSNRPVGEGGLESGDSRKFKRSKHPNMYTLTEITNLGSAEALNENAATYEGSEYANYPGKATKLTTSIYGSRGRADQDRMDGYGSGQEIRVTTEIGMKESLKSSGSTSS</sequence>
<dbReference type="Proteomes" id="UP000233524">
    <property type="component" value="Unassembled WGS sequence"/>
</dbReference>
<dbReference type="InterPro" id="IPR049326">
    <property type="entry name" value="Rhodopsin_dom_fungi"/>
</dbReference>
<keyword evidence="4 7" id="KW-0472">Membrane</keyword>